<keyword evidence="2" id="KW-0418">Kinase</keyword>
<keyword evidence="3" id="KW-1185">Reference proteome</keyword>
<evidence type="ECO:0000313" key="2">
    <source>
        <dbReference type="EMBL" id="GFS08871.1"/>
    </source>
</evidence>
<feature type="domain" description="Deoxynucleoside kinase" evidence="1">
    <location>
        <begin position="210"/>
        <end position="295"/>
    </location>
</feature>
<name>A0AAV4IKD6_9GAST</name>
<dbReference type="InterPro" id="IPR027417">
    <property type="entry name" value="P-loop_NTPase"/>
</dbReference>
<comment type="caution">
    <text evidence="2">The sequence shown here is derived from an EMBL/GenBank/DDBJ whole genome shotgun (WGS) entry which is preliminary data.</text>
</comment>
<dbReference type="AlphaFoldDB" id="A0AAV4IKD6"/>
<dbReference type="PANTHER" id="PTHR10513:SF24">
    <property type="entry name" value="THYMIDINE KINASE 2, MITOCHONDRIAL"/>
    <property type="match status" value="1"/>
</dbReference>
<sequence>MEMRCYRRLPRISYKEHIANAEVRRKIENAIGPHIDLLTIVRQRKLKWYGYTTRSTGLAKTIMQVAANGGSRDETGLERANLAEKNDSYALLFSISTEMLKVKLHSRGISSEICVLTLIWRELQLGVEIKPVTSLKSYTQGAKFHSFRPTLRRVCGSPTKATEESRSKYPRLINTCCTCSAKMKPVNGGGYQQMDLEGTKLQSKMSPRNITWFDFLTGSGKANLDLIVYLRADPATCYERLRKRSRKEEAGVPISLIESLHKLHDEWLLEKKYPVPAPVLVLDANHDLDTMKEVYNFKRQEILCGYS</sequence>
<dbReference type="PANTHER" id="PTHR10513">
    <property type="entry name" value="DEOXYNUCLEOSIDE KINASE"/>
    <property type="match status" value="1"/>
</dbReference>
<reference evidence="2 3" key="1">
    <citation type="journal article" date="2021" name="Elife">
        <title>Chloroplast acquisition without the gene transfer in kleptoplastic sea slugs, Plakobranchus ocellatus.</title>
        <authorList>
            <person name="Maeda T."/>
            <person name="Takahashi S."/>
            <person name="Yoshida T."/>
            <person name="Shimamura S."/>
            <person name="Takaki Y."/>
            <person name="Nagai Y."/>
            <person name="Toyoda A."/>
            <person name="Suzuki Y."/>
            <person name="Arimoto A."/>
            <person name="Ishii H."/>
            <person name="Satoh N."/>
            <person name="Nishiyama T."/>
            <person name="Hasebe M."/>
            <person name="Maruyama T."/>
            <person name="Minagawa J."/>
            <person name="Obokata J."/>
            <person name="Shigenobu S."/>
        </authorList>
    </citation>
    <scope>NUCLEOTIDE SEQUENCE [LARGE SCALE GENOMIC DNA]</scope>
</reference>
<evidence type="ECO:0000313" key="3">
    <source>
        <dbReference type="Proteomes" id="UP000762676"/>
    </source>
</evidence>
<accession>A0AAV4IKD6</accession>
<keyword evidence="2" id="KW-0808">Transferase</keyword>
<dbReference type="InterPro" id="IPR050566">
    <property type="entry name" value="Deoxyribonucleoside_kinase"/>
</dbReference>
<evidence type="ECO:0000259" key="1">
    <source>
        <dbReference type="Pfam" id="PF01712"/>
    </source>
</evidence>
<dbReference type="Gene3D" id="3.40.50.300">
    <property type="entry name" value="P-loop containing nucleotide triphosphate hydrolases"/>
    <property type="match status" value="1"/>
</dbReference>
<dbReference type="GO" id="GO:0005739">
    <property type="term" value="C:mitochondrion"/>
    <property type="evidence" value="ECO:0007669"/>
    <property type="project" value="TreeGrafter"/>
</dbReference>
<dbReference type="GO" id="GO:0019136">
    <property type="term" value="F:deoxynucleoside kinase activity"/>
    <property type="evidence" value="ECO:0007669"/>
    <property type="project" value="TreeGrafter"/>
</dbReference>
<dbReference type="Proteomes" id="UP000762676">
    <property type="component" value="Unassembled WGS sequence"/>
</dbReference>
<dbReference type="InterPro" id="IPR031314">
    <property type="entry name" value="DNK_dom"/>
</dbReference>
<organism evidence="2 3">
    <name type="scientific">Elysia marginata</name>
    <dbReference type="NCBI Taxonomy" id="1093978"/>
    <lineage>
        <taxon>Eukaryota</taxon>
        <taxon>Metazoa</taxon>
        <taxon>Spiralia</taxon>
        <taxon>Lophotrochozoa</taxon>
        <taxon>Mollusca</taxon>
        <taxon>Gastropoda</taxon>
        <taxon>Heterobranchia</taxon>
        <taxon>Euthyneura</taxon>
        <taxon>Panpulmonata</taxon>
        <taxon>Sacoglossa</taxon>
        <taxon>Placobranchoidea</taxon>
        <taxon>Plakobranchidae</taxon>
        <taxon>Elysia</taxon>
    </lineage>
</organism>
<gene>
    <name evidence="2" type="ORF">ElyMa_003023500</name>
</gene>
<dbReference type="Pfam" id="PF01712">
    <property type="entry name" value="dNK"/>
    <property type="match status" value="1"/>
</dbReference>
<dbReference type="SUPFAM" id="SSF52540">
    <property type="entry name" value="P-loop containing nucleoside triphosphate hydrolases"/>
    <property type="match status" value="1"/>
</dbReference>
<dbReference type="EMBL" id="BMAT01006250">
    <property type="protein sequence ID" value="GFS08871.1"/>
    <property type="molecule type" value="Genomic_DNA"/>
</dbReference>
<proteinExistence type="predicted"/>
<protein>
    <submittedName>
        <fullName evidence="2">Thymidine kinase 2, mitochondrial</fullName>
    </submittedName>
</protein>